<dbReference type="PROSITE" id="PS00018">
    <property type="entry name" value="EF_HAND_1"/>
    <property type="match status" value="2"/>
</dbReference>
<dbReference type="FunFam" id="1.10.238.10:FF:000178">
    <property type="entry name" value="Calmodulin-2 A"/>
    <property type="match status" value="1"/>
</dbReference>
<evidence type="ECO:0000259" key="4">
    <source>
        <dbReference type="PROSITE" id="PS50222"/>
    </source>
</evidence>
<evidence type="ECO:0000313" key="6">
    <source>
        <dbReference type="Proteomes" id="UP000028582"/>
    </source>
</evidence>
<keyword evidence="3" id="KW-0106">Calcium</keyword>
<name>A0A081AX32_PHYNI</name>
<dbReference type="OrthoDB" id="26525at2759"/>
<dbReference type="GO" id="GO:0005509">
    <property type="term" value="F:calcium ion binding"/>
    <property type="evidence" value="ECO:0007669"/>
    <property type="project" value="InterPro"/>
</dbReference>
<proteinExistence type="inferred from homology"/>
<dbReference type="Proteomes" id="UP000028582">
    <property type="component" value="Unassembled WGS sequence"/>
</dbReference>
<dbReference type="EMBL" id="ANJA01000507">
    <property type="protein sequence ID" value="ETO83443.1"/>
    <property type="molecule type" value="Genomic_DNA"/>
</dbReference>
<protein>
    <recommendedName>
        <fullName evidence="4">EF-hand domain-containing protein</fullName>
    </recommendedName>
</protein>
<evidence type="ECO:0000313" key="5">
    <source>
        <dbReference type="EMBL" id="ETO83443.1"/>
    </source>
</evidence>
<gene>
    <name evidence="5" type="ORF">F444_02535</name>
</gene>
<organism evidence="5 6">
    <name type="scientific">Phytophthora nicotianae P1976</name>
    <dbReference type="NCBI Taxonomy" id="1317066"/>
    <lineage>
        <taxon>Eukaryota</taxon>
        <taxon>Sar</taxon>
        <taxon>Stramenopiles</taxon>
        <taxon>Oomycota</taxon>
        <taxon>Peronosporomycetes</taxon>
        <taxon>Peronosporales</taxon>
        <taxon>Peronosporaceae</taxon>
        <taxon>Phytophthora</taxon>
    </lineage>
</organism>
<dbReference type="GO" id="GO:0043226">
    <property type="term" value="C:organelle"/>
    <property type="evidence" value="ECO:0007669"/>
    <property type="project" value="UniProtKB-ARBA"/>
</dbReference>
<dbReference type="SMART" id="SM00054">
    <property type="entry name" value="EFh"/>
    <property type="match status" value="3"/>
</dbReference>
<evidence type="ECO:0000256" key="2">
    <source>
        <dbReference type="ARBA" id="ARBA00022737"/>
    </source>
</evidence>
<evidence type="ECO:0000256" key="1">
    <source>
        <dbReference type="ARBA" id="ARBA00005253"/>
    </source>
</evidence>
<comment type="similarity">
    <text evidence="1">Belongs to the centrin family.</text>
</comment>
<dbReference type="InterPro" id="IPR050403">
    <property type="entry name" value="Myosin_RLC"/>
</dbReference>
<sequence length="152" mass="17001">MSHALTSEELIEFREIFNLVDRDRGGSITKLELGELMDTLGIDTSPEELDLMINEIDQDSNGEIDFDEFVAVMSRKVNATYTAEQVKNAFKAFEGNASAPGFIKADKLLIALTTYGADRISPDQAQELISQLEPDQHGNINYVEYVNMMMSE</sequence>
<dbReference type="PANTHER" id="PTHR23049">
    <property type="entry name" value="MYOSIN REGULATORY LIGHT CHAIN 2"/>
    <property type="match status" value="1"/>
</dbReference>
<accession>A0A081AX32</accession>
<dbReference type="Pfam" id="PF13499">
    <property type="entry name" value="EF-hand_7"/>
    <property type="match status" value="1"/>
</dbReference>
<dbReference type="CDD" id="cd00051">
    <property type="entry name" value="EFh"/>
    <property type="match status" value="1"/>
</dbReference>
<dbReference type="AlphaFoldDB" id="A0A081AX32"/>
<dbReference type="PROSITE" id="PS50222">
    <property type="entry name" value="EF_HAND_2"/>
    <property type="match status" value="2"/>
</dbReference>
<dbReference type="InterPro" id="IPR018247">
    <property type="entry name" value="EF_Hand_1_Ca_BS"/>
</dbReference>
<dbReference type="InterPro" id="IPR011992">
    <property type="entry name" value="EF-hand-dom_pair"/>
</dbReference>
<evidence type="ECO:0000256" key="3">
    <source>
        <dbReference type="ARBA" id="ARBA00022837"/>
    </source>
</evidence>
<dbReference type="Gene3D" id="1.10.238.10">
    <property type="entry name" value="EF-hand"/>
    <property type="match status" value="1"/>
</dbReference>
<feature type="domain" description="EF-hand" evidence="4">
    <location>
        <begin position="44"/>
        <end position="79"/>
    </location>
</feature>
<keyword evidence="2" id="KW-0677">Repeat</keyword>
<comment type="caution">
    <text evidence="5">The sequence shown here is derived from an EMBL/GenBank/DDBJ whole genome shotgun (WGS) entry which is preliminary data.</text>
</comment>
<feature type="domain" description="EF-hand" evidence="4">
    <location>
        <begin position="8"/>
        <end position="43"/>
    </location>
</feature>
<dbReference type="SUPFAM" id="SSF47473">
    <property type="entry name" value="EF-hand"/>
    <property type="match status" value="1"/>
</dbReference>
<reference evidence="5 6" key="1">
    <citation type="submission" date="2013-11" db="EMBL/GenBank/DDBJ databases">
        <title>The Genome Sequence of Phytophthora parasitica P1976.</title>
        <authorList>
            <consortium name="The Broad Institute Genomics Platform"/>
            <person name="Russ C."/>
            <person name="Tyler B."/>
            <person name="Panabieres F."/>
            <person name="Shan W."/>
            <person name="Tripathy S."/>
            <person name="Grunwald N."/>
            <person name="Machado M."/>
            <person name="Johnson C.S."/>
            <person name="Walker B."/>
            <person name="Young S."/>
            <person name="Zeng Q."/>
            <person name="Gargeya S."/>
            <person name="Fitzgerald M."/>
            <person name="Haas B."/>
            <person name="Abouelleil A."/>
            <person name="Allen A.W."/>
            <person name="Alvarado L."/>
            <person name="Arachchi H.M."/>
            <person name="Berlin A.M."/>
            <person name="Chapman S.B."/>
            <person name="Gainer-Dewar J."/>
            <person name="Goldberg J."/>
            <person name="Griggs A."/>
            <person name="Gujja S."/>
            <person name="Hansen M."/>
            <person name="Howarth C."/>
            <person name="Imamovic A."/>
            <person name="Ireland A."/>
            <person name="Larimer J."/>
            <person name="McCowan C."/>
            <person name="Murphy C."/>
            <person name="Pearson M."/>
            <person name="Poon T.W."/>
            <person name="Priest M."/>
            <person name="Roberts A."/>
            <person name="Saif S."/>
            <person name="Shea T."/>
            <person name="Sisk P."/>
            <person name="Sykes S."/>
            <person name="Wortman J."/>
            <person name="Nusbaum C."/>
            <person name="Birren B."/>
        </authorList>
    </citation>
    <scope>NUCLEOTIDE SEQUENCE [LARGE SCALE GENOMIC DNA]</scope>
    <source>
        <strain evidence="5 6">P1976</strain>
    </source>
</reference>
<dbReference type="InterPro" id="IPR002048">
    <property type="entry name" value="EF_hand_dom"/>
</dbReference>